<organism evidence="1 2">
    <name type="scientific">Rossellomorea vietnamensis</name>
    <dbReference type="NCBI Taxonomy" id="218284"/>
    <lineage>
        <taxon>Bacteria</taxon>
        <taxon>Bacillati</taxon>
        <taxon>Bacillota</taxon>
        <taxon>Bacilli</taxon>
        <taxon>Bacillales</taxon>
        <taxon>Bacillaceae</taxon>
        <taxon>Rossellomorea</taxon>
    </lineage>
</organism>
<dbReference type="EMBL" id="VTEG01000008">
    <property type="protein sequence ID" value="TYR98852.1"/>
    <property type="molecule type" value="Genomic_DNA"/>
</dbReference>
<dbReference type="InterPro" id="IPR029058">
    <property type="entry name" value="AB_hydrolase_fold"/>
</dbReference>
<dbReference type="RefSeq" id="WP_148954099.1">
    <property type="nucleotide sequence ID" value="NZ_VTEG01000008.1"/>
</dbReference>
<comment type="caution">
    <text evidence="1">The sequence shown here is derived from an EMBL/GenBank/DDBJ whole genome shotgun (WGS) entry which is preliminary data.</text>
</comment>
<evidence type="ECO:0000313" key="2">
    <source>
        <dbReference type="Proteomes" id="UP000325182"/>
    </source>
</evidence>
<accession>A0A5D4MAX6</accession>
<dbReference type="Gene3D" id="3.40.50.1820">
    <property type="entry name" value="alpha/beta hydrolase"/>
    <property type="match status" value="1"/>
</dbReference>
<dbReference type="GO" id="GO:0016787">
    <property type="term" value="F:hydrolase activity"/>
    <property type="evidence" value="ECO:0007669"/>
    <property type="project" value="UniProtKB-KW"/>
</dbReference>
<evidence type="ECO:0000313" key="1">
    <source>
        <dbReference type="EMBL" id="TYR98852.1"/>
    </source>
</evidence>
<keyword evidence="1" id="KW-0378">Hydrolase</keyword>
<proteinExistence type="predicted"/>
<sequence>MENTVHPPISAIIHRTLKTAGLFDGFWERWLAHVIDEKDMDEARLKFNSLTEWIEGWEELGQSKAEEANKLVMEKCYLEAEGALRQAGLYYYLNYWIHPALSEQKINWYQKCLSAMYSADSLSGVQTNYEHISLKDKSICSGRVRVPENPKGCIIIVSPIDSSKEELYLYESEFIKKGFITLSFDGPGQGETFLLNDVIGTKTRWKWFIDEVIHYASETYGKRLPVHLFGTGIGASWVLYGCGNEKVESAAAVSPAVEMERMNIPAYYMERMKCSCLYDEKVEKETEVMLPSFKEIKYITPVLLFHGKKDLMVPVKEVQRLYKGISSEKCLIEYDDEGHLCNNKLDEIQQSALKWFLEDKKVEKRHEG</sequence>
<gene>
    <name evidence="1" type="ORF">FZC84_12560</name>
</gene>
<dbReference type="Proteomes" id="UP000325182">
    <property type="component" value="Unassembled WGS sequence"/>
</dbReference>
<dbReference type="SUPFAM" id="SSF53474">
    <property type="entry name" value="alpha/beta-Hydrolases"/>
    <property type="match status" value="1"/>
</dbReference>
<name>A0A5D4MAX6_9BACI</name>
<reference evidence="1 2" key="1">
    <citation type="submission" date="2019-08" db="EMBL/GenBank/DDBJ databases">
        <title>Bacillus genomes from the desert of Cuatro Cienegas, Coahuila.</title>
        <authorList>
            <person name="Olmedo-Alvarez G."/>
        </authorList>
    </citation>
    <scope>NUCLEOTIDE SEQUENCE [LARGE SCALE GENOMIC DNA]</scope>
    <source>
        <strain evidence="1 2">CH128b_4D</strain>
    </source>
</reference>
<protein>
    <submittedName>
        <fullName evidence="1">Alpha/beta hydrolase</fullName>
    </submittedName>
</protein>
<dbReference type="AlphaFoldDB" id="A0A5D4MAX6"/>